<accession>A0A432MK30</accession>
<evidence type="ECO:0000256" key="1">
    <source>
        <dbReference type="SAM" id="SignalP"/>
    </source>
</evidence>
<sequence length="301" mass="32571">MPRASTRSHRSRIRTALPAMLAVVLFPSLGLAQPGDWTPGVYMTQAMGRVMGAVRAISDKSDYGYDGPNTVCFMGGYFRPGATIGFNRHLERGRPYAFIGGGDEDAVDVDIEIFDEAGNLVAEDTKTDAEPTILYTPPRSGTYTIEVTLYDAPESCFCALAVLRQGGIDVPTENVVEATTKLIRHCLTIVDRVETAGFNTEENQWAVWGAVYEQGQQITVDNVKLAKGVNVFIAAGDTQTIDIDVHLRNERDTLLVEDVLEDAEPRVVYEVGGGSGTYQVATTNASSRGPTLIMTAALLAK</sequence>
<dbReference type="EMBL" id="RYZH01000020">
    <property type="protein sequence ID" value="RUL87557.1"/>
    <property type="molecule type" value="Genomic_DNA"/>
</dbReference>
<reference evidence="2 3" key="1">
    <citation type="submission" date="2018-12" db="EMBL/GenBank/DDBJ databases">
        <authorList>
            <person name="Toschakov S.V."/>
        </authorList>
    </citation>
    <scope>NUCLEOTIDE SEQUENCE [LARGE SCALE GENOMIC DNA]</scope>
    <source>
        <strain evidence="2 3">GM2012</strain>
    </source>
</reference>
<keyword evidence="1" id="KW-0732">Signal</keyword>
<dbReference type="Gene3D" id="2.60.120.380">
    <property type="match status" value="1"/>
</dbReference>
<dbReference type="AlphaFoldDB" id="A0A432MK30"/>
<dbReference type="OrthoDB" id="1092590at2"/>
<organism evidence="2 3">
    <name type="scientific">Tautonia sociabilis</name>
    <dbReference type="NCBI Taxonomy" id="2080755"/>
    <lineage>
        <taxon>Bacteria</taxon>
        <taxon>Pseudomonadati</taxon>
        <taxon>Planctomycetota</taxon>
        <taxon>Planctomycetia</taxon>
        <taxon>Isosphaerales</taxon>
        <taxon>Isosphaeraceae</taxon>
        <taxon>Tautonia</taxon>
    </lineage>
</organism>
<gene>
    <name evidence="2" type="ORF">TsocGM_12030</name>
</gene>
<dbReference type="Proteomes" id="UP000280296">
    <property type="component" value="Unassembled WGS sequence"/>
</dbReference>
<evidence type="ECO:0000313" key="3">
    <source>
        <dbReference type="Proteomes" id="UP000280296"/>
    </source>
</evidence>
<protein>
    <recommendedName>
        <fullName evidence="4">Peptidase C-terminal archaeal/bacterial domain-containing protein</fullName>
    </recommendedName>
</protein>
<keyword evidence="3" id="KW-1185">Reference proteome</keyword>
<evidence type="ECO:0000313" key="2">
    <source>
        <dbReference type="EMBL" id="RUL87557.1"/>
    </source>
</evidence>
<dbReference type="RefSeq" id="WP_126725615.1">
    <property type="nucleotide sequence ID" value="NZ_RYZH01000020.1"/>
</dbReference>
<name>A0A432MK30_9BACT</name>
<reference evidence="2 3" key="2">
    <citation type="submission" date="2019-01" db="EMBL/GenBank/DDBJ databases">
        <title>Tautonia sociabilis, a novel thermotolerant planctomycete of Isosphaeraceae family, isolated from a 4000 m deep subterranean habitat.</title>
        <authorList>
            <person name="Kovaleva O.L."/>
            <person name="Elcheninov A.G."/>
            <person name="Van Heerden E."/>
            <person name="Toshchakov S.V."/>
            <person name="Novikov A."/>
            <person name="Bonch-Osmolovskaya E.A."/>
            <person name="Kublanov I.V."/>
        </authorList>
    </citation>
    <scope>NUCLEOTIDE SEQUENCE [LARGE SCALE GENOMIC DNA]</scope>
    <source>
        <strain evidence="2 3">GM2012</strain>
    </source>
</reference>
<feature type="signal peptide" evidence="1">
    <location>
        <begin position="1"/>
        <end position="32"/>
    </location>
</feature>
<feature type="chain" id="PRO_5019162687" description="Peptidase C-terminal archaeal/bacterial domain-containing protein" evidence="1">
    <location>
        <begin position="33"/>
        <end position="301"/>
    </location>
</feature>
<evidence type="ECO:0008006" key="4">
    <source>
        <dbReference type="Google" id="ProtNLM"/>
    </source>
</evidence>
<proteinExistence type="predicted"/>
<comment type="caution">
    <text evidence="2">The sequence shown here is derived from an EMBL/GenBank/DDBJ whole genome shotgun (WGS) entry which is preliminary data.</text>
</comment>